<dbReference type="InterPro" id="IPR009000">
    <property type="entry name" value="Transl_B-barrel_sf"/>
</dbReference>
<evidence type="ECO:0000313" key="8">
    <source>
        <dbReference type="EMBL" id="QPD03387.1"/>
    </source>
</evidence>
<gene>
    <name evidence="5" type="primary">rimM</name>
    <name evidence="8" type="ORF">Nkreftii_001161</name>
</gene>
<dbReference type="Proteomes" id="UP000593737">
    <property type="component" value="Chromosome"/>
</dbReference>
<dbReference type="KEGG" id="nkf:Nkreftii_001161"/>
<dbReference type="GO" id="GO:0042274">
    <property type="term" value="P:ribosomal small subunit biogenesis"/>
    <property type="evidence" value="ECO:0007669"/>
    <property type="project" value="UniProtKB-UniRule"/>
</dbReference>
<evidence type="ECO:0000256" key="3">
    <source>
        <dbReference type="ARBA" id="ARBA00022552"/>
    </source>
</evidence>
<dbReference type="GO" id="GO:0005737">
    <property type="term" value="C:cytoplasm"/>
    <property type="evidence" value="ECO:0007669"/>
    <property type="project" value="UniProtKB-SubCell"/>
</dbReference>
<sequence length="172" mass="18905">MAIQPETVTVGQIERPFGIRGEVKVRPLSDVPGRIEGLRRVSLMGRNGQTLETSVTHVRRAGARFILGLTGLTTPEEASLWRGGYIQTIRGTVPELPDGHYYECDLIGLAVRTDEGRSIGILEEIWNLPGNPVFVVRQEEKELLIPAAKELVVAVDLPAHTMTVRMIDGLDA</sequence>
<evidence type="ECO:0000256" key="2">
    <source>
        <dbReference type="ARBA" id="ARBA00022517"/>
    </source>
</evidence>
<feature type="domain" description="Ribosome maturation factor RimM PRC barrel" evidence="7">
    <location>
        <begin position="105"/>
        <end position="169"/>
    </location>
</feature>
<dbReference type="GO" id="GO:0005840">
    <property type="term" value="C:ribosome"/>
    <property type="evidence" value="ECO:0007669"/>
    <property type="project" value="InterPro"/>
</dbReference>
<keyword evidence="1 5" id="KW-0963">Cytoplasm</keyword>
<dbReference type="PANTHER" id="PTHR33692">
    <property type="entry name" value="RIBOSOME MATURATION FACTOR RIMM"/>
    <property type="match status" value="1"/>
</dbReference>
<comment type="domain">
    <text evidence="5">The PRC barrel domain binds ribosomal protein uS19.</text>
</comment>
<dbReference type="InterPro" id="IPR011961">
    <property type="entry name" value="RimM"/>
</dbReference>
<dbReference type="InterPro" id="IPR011033">
    <property type="entry name" value="PRC_barrel-like_sf"/>
</dbReference>
<proteinExistence type="inferred from homology"/>
<comment type="similarity">
    <text evidence="5">Belongs to the RimM family.</text>
</comment>
<comment type="function">
    <text evidence="5">An accessory protein needed during the final step in the assembly of 30S ribosomal subunit, possibly for assembly of the head region. Essential for efficient processing of 16S rRNA. May be needed both before and after RbfA during the maturation of 16S rRNA. It has affinity for free ribosomal 30S subunits but not for 70S ribosomes.</text>
</comment>
<accession>A0A7S8FCM9</accession>
<evidence type="ECO:0000313" key="9">
    <source>
        <dbReference type="Proteomes" id="UP000593737"/>
    </source>
</evidence>
<dbReference type="GO" id="GO:0006364">
    <property type="term" value="P:rRNA processing"/>
    <property type="evidence" value="ECO:0007669"/>
    <property type="project" value="UniProtKB-UniRule"/>
</dbReference>
<dbReference type="AlphaFoldDB" id="A0A7S8FCM9"/>
<evidence type="ECO:0000259" key="6">
    <source>
        <dbReference type="Pfam" id="PF01782"/>
    </source>
</evidence>
<keyword evidence="3 5" id="KW-0698">rRNA processing</keyword>
<protein>
    <recommendedName>
        <fullName evidence="5">Ribosome maturation factor RimM</fullName>
    </recommendedName>
</protein>
<dbReference type="SUPFAM" id="SSF50447">
    <property type="entry name" value="Translation proteins"/>
    <property type="match status" value="1"/>
</dbReference>
<keyword evidence="4 5" id="KW-0143">Chaperone</keyword>
<dbReference type="NCBIfam" id="TIGR02273">
    <property type="entry name" value="16S_RimM"/>
    <property type="match status" value="1"/>
</dbReference>
<evidence type="ECO:0000256" key="1">
    <source>
        <dbReference type="ARBA" id="ARBA00022490"/>
    </source>
</evidence>
<evidence type="ECO:0000256" key="5">
    <source>
        <dbReference type="HAMAP-Rule" id="MF_00014"/>
    </source>
</evidence>
<dbReference type="HAMAP" id="MF_00014">
    <property type="entry name" value="Ribosome_mat_RimM"/>
    <property type="match status" value="1"/>
</dbReference>
<reference evidence="8 9" key="1">
    <citation type="journal article" date="2020" name="ISME J.">
        <title>Enrichment and physiological characterization of a novel comammox Nitrospira indicates ammonium inhibition of complete nitrification.</title>
        <authorList>
            <person name="Sakoula D."/>
            <person name="Koch H."/>
            <person name="Frank J."/>
            <person name="Jetten M.S.M."/>
            <person name="van Kessel M.A.H.J."/>
            <person name="Lucker S."/>
        </authorList>
    </citation>
    <scope>NUCLEOTIDE SEQUENCE [LARGE SCALE GENOMIC DNA]</scope>
    <source>
        <strain evidence="8">Comreactor17</strain>
    </source>
</reference>
<evidence type="ECO:0000256" key="4">
    <source>
        <dbReference type="ARBA" id="ARBA00023186"/>
    </source>
</evidence>
<dbReference type="InterPro" id="IPR056792">
    <property type="entry name" value="PRC_RimM"/>
</dbReference>
<evidence type="ECO:0000259" key="7">
    <source>
        <dbReference type="Pfam" id="PF24986"/>
    </source>
</evidence>
<dbReference type="PANTHER" id="PTHR33692:SF1">
    <property type="entry name" value="RIBOSOME MATURATION FACTOR RIMM"/>
    <property type="match status" value="1"/>
</dbReference>
<dbReference type="Gene3D" id="2.30.30.240">
    <property type="entry name" value="PRC-barrel domain"/>
    <property type="match status" value="1"/>
</dbReference>
<dbReference type="EMBL" id="CP047423">
    <property type="protein sequence ID" value="QPD03387.1"/>
    <property type="molecule type" value="Genomic_DNA"/>
</dbReference>
<comment type="subunit">
    <text evidence="5">Binds ribosomal protein uS19.</text>
</comment>
<feature type="domain" description="RimM N-terminal" evidence="6">
    <location>
        <begin position="9"/>
        <end position="87"/>
    </location>
</feature>
<dbReference type="InterPro" id="IPR036976">
    <property type="entry name" value="RimM_N_sf"/>
</dbReference>
<dbReference type="Pfam" id="PF24986">
    <property type="entry name" value="PRC_RimM"/>
    <property type="match status" value="1"/>
</dbReference>
<keyword evidence="2 5" id="KW-0690">Ribosome biogenesis</keyword>
<dbReference type="GO" id="GO:0043022">
    <property type="term" value="F:ribosome binding"/>
    <property type="evidence" value="ECO:0007669"/>
    <property type="project" value="InterPro"/>
</dbReference>
<dbReference type="Pfam" id="PF01782">
    <property type="entry name" value="RimM"/>
    <property type="match status" value="1"/>
</dbReference>
<comment type="subcellular location">
    <subcellularLocation>
        <location evidence="5">Cytoplasm</location>
    </subcellularLocation>
</comment>
<dbReference type="Gene3D" id="2.40.30.60">
    <property type="entry name" value="RimM"/>
    <property type="match status" value="1"/>
</dbReference>
<organism evidence="8 9">
    <name type="scientific">Candidatus Nitrospira kreftii</name>
    <dbReference type="NCBI Taxonomy" id="2652173"/>
    <lineage>
        <taxon>Bacteria</taxon>
        <taxon>Pseudomonadati</taxon>
        <taxon>Nitrospirota</taxon>
        <taxon>Nitrospiria</taxon>
        <taxon>Nitrospirales</taxon>
        <taxon>Nitrospiraceae</taxon>
        <taxon>Nitrospira</taxon>
    </lineage>
</organism>
<dbReference type="SUPFAM" id="SSF50346">
    <property type="entry name" value="PRC-barrel domain"/>
    <property type="match status" value="1"/>
</dbReference>
<name>A0A7S8FCM9_9BACT</name>
<dbReference type="InterPro" id="IPR002676">
    <property type="entry name" value="RimM_N"/>
</dbReference>